<sequence>MSKSHALKRPGRVAYDVGVITVFWEKKIELHAKHLQSEATRTCSSALDRLRGEWARMLEGRNKAPQGPPEVTFPTQDSTTA</sequence>
<dbReference type="OrthoDB" id="9426889at2759"/>
<dbReference type="PANTHER" id="PTHR40387">
    <property type="entry name" value="PROTEIN FAM240B"/>
    <property type="match status" value="1"/>
</dbReference>
<dbReference type="GeneID" id="118356850"/>
<keyword evidence="2" id="KW-1185">Reference proteome</keyword>
<evidence type="ECO:0000256" key="1">
    <source>
        <dbReference type="SAM" id="MobiDB-lite"/>
    </source>
</evidence>
<organism evidence="2 3">
    <name type="scientific">Zalophus californianus</name>
    <name type="common">California sealion</name>
    <dbReference type="NCBI Taxonomy" id="9704"/>
    <lineage>
        <taxon>Eukaryota</taxon>
        <taxon>Metazoa</taxon>
        <taxon>Chordata</taxon>
        <taxon>Craniata</taxon>
        <taxon>Vertebrata</taxon>
        <taxon>Euteleostomi</taxon>
        <taxon>Mammalia</taxon>
        <taxon>Eutheria</taxon>
        <taxon>Laurasiatheria</taxon>
        <taxon>Carnivora</taxon>
        <taxon>Caniformia</taxon>
        <taxon>Pinnipedia</taxon>
        <taxon>Otariidae</taxon>
        <taxon>Zalophus</taxon>
    </lineage>
</organism>
<dbReference type="Proteomes" id="UP000515165">
    <property type="component" value="Chromosome 3"/>
</dbReference>
<dbReference type="KEGG" id="zca:118356850"/>
<name>A0A6P9F6L1_ZALCA</name>
<feature type="region of interest" description="Disordered" evidence="1">
    <location>
        <begin position="59"/>
        <end position="81"/>
    </location>
</feature>
<evidence type="ECO:0000313" key="3">
    <source>
        <dbReference type="RefSeq" id="XP_035582755.1"/>
    </source>
</evidence>
<dbReference type="InterPro" id="IPR040261">
    <property type="entry name" value="FAM240"/>
</dbReference>
<evidence type="ECO:0000313" key="2">
    <source>
        <dbReference type="Proteomes" id="UP000515165"/>
    </source>
</evidence>
<reference evidence="3" key="1">
    <citation type="submission" date="2025-08" db="UniProtKB">
        <authorList>
            <consortium name="RefSeq"/>
        </authorList>
    </citation>
    <scope>IDENTIFICATION</scope>
    <source>
        <tissue evidence="3">Blood</tissue>
    </source>
</reference>
<proteinExistence type="predicted"/>
<dbReference type="PANTHER" id="PTHR40387:SF4">
    <property type="entry name" value="PROTEIN FAM240C"/>
    <property type="match status" value="1"/>
</dbReference>
<dbReference type="RefSeq" id="XP_035582755.1">
    <property type="nucleotide sequence ID" value="XM_035726862.1"/>
</dbReference>
<accession>A0A6P9F6L1</accession>
<gene>
    <name evidence="3" type="primary">FAM240C</name>
</gene>
<dbReference type="AlphaFoldDB" id="A0A6P9F6L1"/>
<dbReference type="CTD" id="285095"/>
<protein>
    <submittedName>
        <fullName evidence="3">Protein FAM240C</fullName>
    </submittedName>
</protein>